<evidence type="ECO:0000256" key="1">
    <source>
        <dbReference type="ARBA" id="ARBA00001971"/>
    </source>
</evidence>
<evidence type="ECO:0000256" key="9">
    <source>
        <dbReference type="ARBA" id="ARBA00022848"/>
    </source>
</evidence>
<dbReference type="InterPro" id="IPR017972">
    <property type="entry name" value="Cyt_P450_CS"/>
</dbReference>
<comment type="cofactor">
    <cofactor evidence="1 14">
        <name>heme</name>
        <dbReference type="ChEBI" id="CHEBI:30413"/>
    </cofactor>
</comment>
<dbReference type="GO" id="GO:0005506">
    <property type="term" value="F:iron ion binding"/>
    <property type="evidence" value="ECO:0007669"/>
    <property type="project" value="InterPro"/>
</dbReference>
<keyword evidence="12 15" id="KW-0503">Monooxygenase</keyword>
<dbReference type="GO" id="GO:0008395">
    <property type="term" value="F:steroid hydroxylase activity"/>
    <property type="evidence" value="ECO:0007669"/>
    <property type="project" value="TreeGrafter"/>
</dbReference>
<dbReference type="InterPro" id="IPR002401">
    <property type="entry name" value="Cyt_P450_E_grp-I"/>
</dbReference>
<keyword evidence="16" id="KW-1133">Transmembrane helix</keyword>
<evidence type="ECO:0000256" key="2">
    <source>
        <dbReference type="ARBA" id="ARBA00003690"/>
    </source>
</evidence>
<comment type="subcellular location">
    <subcellularLocation>
        <location evidence="4">Endoplasmic reticulum membrane</location>
        <topology evidence="4">Peripheral membrane protein</topology>
    </subcellularLocation>
    <subcellularLocation>
        <location evidence="3">Microsome membrane</location>
        <topology evidence="3">Peripheral membrane protein</topology>
    </subcellularLocation>
</comment>
<feature type="binding site" description="axial binding residue" evidence="14">
    <location>
        <position position="454"/>
    </location>
    <ligand>
        <name>heme</name>
        <dbReference type="ChEBI" id="CHEBI:30413"/>
    </ligand>
    <ligandPart>
        <name>Fe</name>
        <dbReference type="ChEBI" id="CHEBI:18248"/>
    </ligandPart>
</feature>
<organism evidence="17">
    <name type="scientific">Chrysoperla zastrowi sillemi</name>
    <dbReference type="NCBI Taxonomy" id="482137"/>
    <lineage>
        <taxon>Eukaryota</taxon>
        <taxon>Metazoa</taxon>
        <taxon>Ecdysozoa</taxon>
        <taxon>Arthropoda</taxon>
        <taxon>Hexapoda</taxon>
        <taxon>Insecta</taxon>
        <taxon>Pterygota</taxon>
        <taxon>Neoptera</taxon>
        <taxon>Endopterygota</taxon>
        <taxon>Neuroptera</taxon>
        <taxon>Hemerobiiformia</taxon>
        <taxon>Chrysopidae</taxon>
        <taxon>Chrysopinae</taxon>
        <taxon>Chrysoperla</taxon>
    </lineage>
</organism>
<keyword evidence="7 14" id="KW-0479">Metal-binding</keyword>
<proteinExistence type="evidence at transcript level"/>
<evidence type="ECO:0000256" key="6">
    <source>
        <dbReference type="ARBA" id="ARBA00022617"/>
    </source>
</evidence>
<keyword evidence="10 15" id="KW-0560">Oxidoreductase</keyword>
<keyword evidence="16" id="KW-0812">Transmembrane</keyword>
<dbReference type="GO" id="GO:0006805">
    <property type="term" value="P:xenobiotic metabolic process"/>
    <property type="evidence" value="ECO:0007669"/>
    <property type="project" value="TreeGrafter"/>
</dbReference>
<accession>A0A9E7YFJ0</accession>
<keyword evidence="9" id="KW-0492">Microsome</keyword>
<dbReference type="InterPro" id="IPR050182">
    <property type="entry name" value="Cytochrome_P450_fam2"/>
</dbReference>
<dbReference type="PANTHER" id="PTHR24300:SF376">
    <property type="entry name" value="CYTOCHROME P450 15A1"/>
    <property type="match status" value="1"/>
</dbReference>
<keyword evidence="6 14" id="KW-0349">Heme</keyword>
<evidence type="ECO:0000256" key="16">
    <source>
        <dbReference type="SAM" id="Phobius"/>
    </source>
</evidence>
<protein>
    <submittedName>
        <fullName evidence="17">Cytochrome P450 CYP304W1</fullName>
    </submittedName>
</protein>
<name>A0A9E7YFJ0_9NEOP</name>
<evidence type="ECO:0000256" key="12">
    <source>
        <dbReference type="ARBA" id="ARBA00023033"/>
    </source>
</evidence>
<evidence type="ECO:0000256" key="14">
    <source>
        <dbReference type="PIRSR" id="PIRSR602401-1"/>
    </source>
</evidence>
<dbReference type="GO" id="GO:0020037">
    <property type="term" value="F:heme binding"/>
    <property type="evidence" value="ECO:0007669"/>
    <property type="project" value="InterPro"/>
</dbReference>
<evidence type="ECO:0000256" key="5">
    <source>
        <dbReference type="ARBA" id="ARBA00010617"/>
    </source>
</evidence>
<dbReference type="InterPro" id="IPR036396">
    <property type="entry name" value="Cyt_P450_sf"/>
</dbReference>
<feature type="transmembrane region" description="Helical" evidence="16">
    <location>
        <begin position="6"/>
        <end position="24"/>
    </location>
</feature>
<evidence type="ECO:0000256" key="15">
    <source>
        <dbReference type="RuleBase" id="RU000461"/>
    </source>
</evidence>
<dbReference type="PANTHER" id="PTHR24300">
    <property type="entry name" value="CYTOCHROME P450 508A4-RELATED"/>
    <property type="match status" value="1"/>
</dbReference>
<evidence type="ECO:0000256" key="4">
    <source>
        <dbReference type="ARBA" id="ARBA00004406"/>
    </source>
</evidence>
<evidence type="ECO:0000256" key="13">
    <source>
        <dbReference type="ARBA" id="ARBA00023136"/>
    </source>
</evidence>
<comment type="similarity">
    <text evidence="5 15">Belongs to the cytochrome P450 family.</text>
</comment>
<keyword evidence="8" id="KW-0256">Endoplasmic reticulum</keyword>
<comment type="function">
    <text evidence="2">May be involved in the metabolism of insect hormones and in the breakdown of synthetic insecticides.</text>
</comment>
<keyword evidence="11 14" id="KW-0408">Iron</keyword>
<dbReference type="FunFam" id="1.10.630.10:FF:000238">
    <property type="entry name" value="Cytochrome P450 2A6"/>
    <property type="match status" value="1"/>
</dbReference>
<evidence type="ECO:0000256" key="11">
    <source>
        <dbReference type="ARBA" id="ARBA00023004"/>
    </source>
</evidence>
<dbReference type="GO" id="GO:0016712">
    <property type="term" value="F:oxidoreductase activity, acting on paired donors, with incorporation or reduction of molecular oxygen, reduced flavin or flavoprotein as one donor, and incorporation of one atom of oxygen"/>
    <property type="evidence" value="ECO:0007669"/>
    <property type="project" value="TreeGrafter"/>
</dbReference>
<evidence type="ECO:0000256" key="7">
    <source>
        <dbReference type="ARBA" id="ARBA00022723"/>
    </source>
</evidence>
<dbReference type="PROSITE" id="PS00086">
    <property type="entry name" value="CYTOCHROME_P450"/>
    <property type="match status" value="1"/>
</dbReference>
<dbReference type="AlphaFoldDB" id="A0A9E7YFJ0"/>
<evidence type="ECO:0000313" key="17">
    <source>
        <dbReference type="EMBL" id="UZE89832.1"/>
    </source>
</evidence>
<dbReference type="EMBL" id="ON646316">
    <property type="protein sequence ID" value="UZE89832.1"/>
    <property type="molecule type" value="mRNA"/>
</dbReference>
<dbReference type="InterPro" id="IPR001128">
    <property type="entry name" value="Cyt_P450"/>
</dbReference>
<dbReference type="GO" id="GO:0006082">
    <property type="term" value="P:organic acid metabolic process"/>
    <property type="evidence" value="ECO:0007669"/>
    <property type="project" value="TreeGrafter"/>
</dbReference>
<sequence length="510" mass="58498">MVSPLIVVIAITYFAYWILEFLLARPKNFPPGPIRIPIFGSYLYLLLRDVKHFYVETQRWCDKYNSKVVALFIGSYNAVSVNDLEGIRRVFLCNDFDGRPFPYSVQLRSWAKRLGVFFTEGPFWLEQRRFTLRYMRDFGFGRRMERLEYIIEDETKLMIKLIEEGTKNPYNAGLVKDGRLIYLPEFFAAPFINSYLAVLTGHPLPEESRPILRKTTQSSILFQLAADATGGIISILPSLRYIFPKLSGYHGITKGHEALMDLMRDIIKQRKNRGFTETEGFIDFYLNEMKARKEAGGYTTFSDDQLLLIVADLLMPASSAVQSQLGMLVERLIHNPEIQDKIYNEIKTVVGSGRLPTLDDRPNLPYCEATLRESLRIDTLATLGVPHSTLVDTTLHGYSIPKDTIVITNLWQMHHDEKVWGDPETFRPERFVTEDGKGLAKDQSLPFGLGRRVCAGETFARNTMFLIYTGLLQNYKLTVPEGHPLPDLNDRLNGLVISPKDFWVKCIPRK</sequence>
<dbReference type="Gene3D" id="1.10.630.10">
    <property type="entry name" value="Cytochrome P450"/>
    <property type="match status" value="1"/>
</dbReference>
<evidence type="ECO:0000256" key="10">
    <source>
        <dbReference type="ARBA" id="ARBA00023002"/>
    </source>
</evidence>
<reference evidence="17" key="1">
    <citation type="journal article" date="2022" name="Insects">
        <title>Comparative Transcriptome Analysis to Reveal Differentially Expressed cytochrome P450 in Response to Imidacloprid in the Aphid Lion, Chrysoperla zastrowi sillemi (Esben-Petersen).</title>
        <authorList>
            <person name="Pathak J."/>
            <person name="Ramasamy G.G."/>
            <person name="Agrawal A."/>
            <person name="Srivastava S."/>
            <person name="Basavaarya B.R."/>
            <person name="Muthugounder M."/>
            <person name="Muniyappa V.K."/>
            <person name="Maria P."/>
            <person name="Rai A."/>
            <person name="Venkatesan T."/>
        </authorList>
    </citation>
    <scope>NUCLEOTIDE SEQUENCE</scope>
</reference>
<keyword evidence="13 16" id="KW-0472">Membrane</keyword>
<dbReference type="GO" id="GO:0005789">
    <property type="term" value="C:endoplasmic reticulum membrane"/>
    <property type="evidence" value="ECO:0007669"/>
    <property type="project" value="UniProtKB-SubCell"/>
</dbReference>
<dbReference type="SUPFAM" id="SSF48264">
    <property type="entry name" value="Cytochrome P450"/>
    <property type="match status" value="1"/>
</dbReference>
<evidence type="ECO:0000256" key="3">
    <source>
        <dbReference type="ARBA" id="ARBA00004174"/>
    </source>
</evidence>
<dbReference type="Pfam" id="PF00067">
    <property type="entry name" value="p450"/>
    <property type="match status" value="1"/>
</dbReference>
<evidence type="ECO:0000256" key="8">
    <source>
        <dbReference type="ARBA" id="ARBA00022824"/>
    </source>
</evidence>
<dbReference type="PRINTS" id="PR00385">
    <property type="entry name" value="P450"/>
</dbReference>
<reference evidence="17" key="2">
    <citation type="submission" date="2022-05" db="EMBL/GenBank/DDBJ databases">
        <authorList>
            <person name="Pathak J."/>
            <person name="Thiruvengadam V."/>
            <person name="Gracy G.R."/>
        </authorList>
    </citation>
    <scope>NUCLEOTIDE SEQUENCE</scope>
</reference>
<dbReference type="PRINTS" id="PR00463">
    <property type="entry name" value="EP450I"/>
</dbReference>